<reference evidence="2 3" key="1">
    <citation type="submission" date="2018-11" db="EMBL/GenBank/DDBJ databases">
        <title>Genome sequences of Natronomonas sp. CBA1133.</title>
        <authorList>
            <person name="Roh S.W."/>
            <person name="Cha I.-T."/>
        </authorList>
    </citation>
    <scope>NUCLEOTIDE SEQUENCE [LARGE SCALE GENOMIC DNA]</scope>
    <source>
        <strain evidence="2 3">CBA1133</strain>
    </source>
</reference>
<protein>
    <submittedName>
        <fullName evidence="2">Uncharacterized protein</fullName>
    </submittedName>
</protein>
<evidence type="ECO:0000256" key="1">
    <source>
        <dbReference type="SAM" id="MobiDB-lite"/>
    </source>
</evidence>
<dbReference type="AlphaFoldDB" id="A0AAJ4R6U2"/>
<gene>
    <name evidence="2" type="ORF">Nmn1133_00910</name>
</gene>
<organism evidence="2 3">
    <name type="scientific">Halosegnis longus</name>
    <dbReference type="NCBI Taxonomy" id="2216012"/>
    <lineage>
        <taxon>Archaea</taxon>
        <taxon>Methanobacteriati</taxon>
        <taxon>Methanobacteriota</taxon>
        <taxon>Stenosarchaea group</taxon>
        <taxon>Halobacteria</taxon>
        <taxon>Halobacteriales</taxon>
        <taxon>Natronomonadaceae</taxon>
        <taxon>Halosegnis</taxon>
    </lineage>
</organism>
<dbReference type="EMBL" id="RJJC01000001">
    <property type="protein sequence ID" value="RNJ25394.1"/>
    <property type="molecule type" value="Genomic_DNA"/>
</dbReference>
<name>A0AAJ4R6U2_9EURY</name>
<evidence type="ECO:0000313" key="2">
    <source>
        <dbReference type="EMBL" id="RNJ25394.1"/>
    </source>
</evidence>
<evidence type="ECO:0000313" key="3">
    <source>
        <dbReference type="Proteomes" id="UP000270581"/>
    </source>
</evidence>
<keyword evidence="3" id="KW-1185">Reference proteome</keyword>
<sequence length="114" mass="11792">MRRLAIALVGVLLLAGVATGVPLPTTPDTQAQPTAHHHGHGNHTGCDCPHGHEHEHGGHGHTHGSHDAQPCHHAGQQPPTPGSRSVEANSRSALTPENSRTATATTTAATNYQP</sequence>
<feature type="compositionally biased region" description="Low complexity" evidence="1">
    <location>
        <begin position="101"/>
        <end position="114"/>
    </location>
</feature>
<comment type="caution">
    <text evidence="2">The sequence shown here is derived from an EMBL/GenBank/DDBJ whole genome shotgun (WGS) entry which is preliminary data.</text>
</comment>
<accession>A0AAJ4R6U2</accession>
<feature type="compositionally biased region" description="Low complexity" evidence="1">
    <location>
        <begin position="24"/>
        <end position="34"/>
    </location>
</feature>
<feature type="compositionally biased region" description="Basic and acidic residues" evidence="1">
    <location>
        <begin position="49"/>
        <end position="70"/>
    </location>
</feature>
<dbReference type="Proteomes" id="UP000270581">
    <property type="component" value="Unassembled WGS sequence"/>
</dbReference>
<proteinExistence type="predicted"/>
<feature type="compositionally biased region" description="Polar residues" evidence="1">
    <location>
        <begin position="82"/>
        <end position="100"/>
    </location>
</feature>
<feature type="region of interest" description="Disordered" evidence="1">
    <location>
        <begin position="24"/>
        <end position="114"/>
    </location>
</feature>